<evidence type="ECO:0000256" key="1">
    <source>
        <dbReference type="ARBA" id="ARBA00004442"/>
    </source>
</evidence>
<dbReference type="OrthoDB" id="636214at2"/>
<dbReference type="RefSeq" id="WP_090390772.1">
    <property type="nucleotide sequence ID" value="NZ_FMZO01000007.1"/>
</dbReference>
<dbReference type="AlphaFoldDB" id="A0A1G6TDF4"/>
<keyword evidence="8" id="KW-1185">Reference proteome</keyword>
<dbReference type="InterPro" id="IPR012944">
    <property type="entry name" value="SusD_RagB_dom"/>
</dbReference>
<dbReference type="Proteomes" id="UP000198757">
    <property type="component" value="Unassembled WGS sequence"/>
</dbReference>
<dbReference type="SUPFAM" id="SSF48452">
    <property type="entry name" value="TPR-like"/>
    <property type="match status" value="1"/>
</dbReference>
<accession>A0A1G6TDF4</accession>
<gene>
    <name evidence="7" type="ORF">SAMN04487894_107162</name>
</gene>
<protein>
    <submittedName>
        <fullName evidence="7">Starch-binding associating with outer membrane</fullName>
    </submittedName>
</protein>
<dbReference type="GO" id="GO:0009279">
    <property type="term" value="C:cell outer membrane"/>
    <property type="evidence" value="ECO:0007669"/>
    <property type="project" value="UniProtKB-SubCell"/>
</dbReference>
<dbReference type="InterPro" id="IPR011990">
    <property type="entry name" value="TPR-like_helical_dom_sf"/>
</dbReference>
<sequence>MTRLALNSFFLQIFCLLLILTIGAGCEKGLTPRSYTDLTPANFPKNEADLNTAVTGVYNKFRQQDRSRDFTAAYIIQKTSVLVNNLSTTDEFATDWAITPQMIFTLKPTDLFAEQFWSRAQPTITLATITIEMVKAADYISDKRKAALVSELRCIRAIYAYDLYDEYGPVPIMTDPEIVSDLQKAQNYKPARPSQQEYSGFLVKELTEAALNLPTVTDNADFGRMSKGIALTCLLKLYMHDKQWAKAEAVSKEIIDLNYYMLQPNFKDIWAVNNENNKEIIWAIPYTGASGFENTFHFAVLPGDFKSLSEGQTPVPIQSWGQGYKLPWPVWDSFDPSDKRREVFQRYYWNGKAMVDLKASSSGAIPLKYPIDPNMTGAGSATDFVIYRYADVLLYRAEALNELNGANAESLDIINRLRTRAGLDTLAAGNFNQSTLRAQILKERQWELCFEGVRRQDLIRNGSFVSNALARGRQFVQPFHVLFPIPQYAINENPNIHQNTGY</sequence>
<keyword evidence="3" id="KW-0732">Signal</keyword>
<dbReference type="PROSITE" id="PS51257">
    <property type="entry name" value="PROKAR_LIPOPROTEIN"/>
    <property type="match status" value="1"/>
</dbReference>
<dbReference type="STRING" id="1285928.SAMN04487894_107162"/>
<evidence type="ECO:0000256" key="3">
    <source>
        <dbReference type="ARBA" id="ARBA00022729"/>
    </source>
</evidence>
<evidence type="ECO:0000259" key="6">
    <source>
        <dbReference type="Pfam" id="PF07980"/>
    </source>
</evidence>
<organism evidence="7 8">
    <name type="scientific">Niabella drilacis (strain DSM 25811 / CCM 8410 / CCUG 62505 / LMG 26954 / E90)</name>
    <dbReference type="NCBI Taxonomy" id="1285928"/>
    <lineage>
        <taxon>Bacteria</taxon>
        <taxon>Pseudomonadati</taxon>
        <taxon>Bacteroidota</taxon>
        <taxon>Chitinophagia</taxon>
        <taxon>Chitinophagales</taxon>
        <taxon>Chitinophagaceae</taxon>
        <taxon>Niabella</taxon>
    </lineage>
</organism>
<evidence type="ECO:0000256" key="4">
    <source>
        <dbReference type="ARBA" id="ARBA00023136"/>
    </source>
</evidence>
<comment type="similarity">
    <text evidence="2">Belongs to the SusD family.</text>
</comment>
<dbReference type="Pfam" id="PF07980">
    <property type="entry name" value="SusD_RagB"/>
    <property type="match status" value="1"/>
</dbReference>
<comment type="subcellular location">
    <subcellularLocation>
        <location evidence="1">Cell outer membrane</location>
    </subcellularLocation>
</comment>
<feature type="domain" description="RagB/SusD" evidence="6">
    <location>
        <begin position="356"/>
        <end position="502"/>
    </location>
</feature>
<keyword evidence="4" id="KW-0472">Membrane</keyword>
<evidence type="ECO:0000313" key="7">
    <source>
        <dbReference type="EMBL" id="SDD26467.1"/>
    </source>
</evidence>
<dbReference type="Gene3D" id="1.25.40.390">
    <property type="match status" value="1"/>
</dbReference>
<dbReference type="EMBL" id="FMZO01000007">
    <property type="protein sequence ID" value="SDD26467.1"/>
    <property type="molecule type" value="Genomic_DNA"/>
</dbReference>
<keyword evidence="5" id="KW-0998">Cell outer membrane</keyword>
<proteinExistence type="inferred from homology"/>
<evidence type="ECO:0000256" key="5">
    <source>
        <dbReference type="ARBA" id="ARBA00023237"/>
    </source>
</evidence>
<evidence type="ECO:0000313" key="8">
    <source>
        <dbReference type="Proteomes" id="UP000198757"/>
    </source>
</evidence>
<name>A0A1G6TDF4_NIADE</name>
<reference evidence="8" key="1">
    <citation type="submission" date="2016-10" db="EMBL/GenBank/DDBJ databases">
        <authorList>
            <person name="Varghese N."/>
            <person name="Submissions S."/>
        </authorList>
    </citation>
    <scope>NUCLEOTIDE SEQUENCE [LARGE SCALE GENOMIC DNA]</scope>
    <source>
        <strain evidence="8">DSM 25811 / CCM 8410 / LMG 26954 / E90</strain>
    </source>
</reference>
<evidence type="ECO:0000256" key="2">
    <source>
        <dbReference type="ARBA" id="ARBA00006275"/>
    </source>
</evidence>